<dbReference type="EMBL" id="CP010427">
    <property type="protein sequence ID" value="AJC49335.1"/>
    <property type="molecule type" value="Genomic_DNA"/>
</dbReference>
<dbReference type="HOGENOM" id="CLU_075777_0_0_6"/>
<organism evidence="1 2">
    <name type="scientific">Allofrancisella guangzhouensis</name>
    <dbReference type="NCBI Taxonomy" id="594679"/>
    <lineage>
        <taxon>Bacteria</taxon>
        <taxon>Pseudomonadati</taxon>
        <taxon>Pseudomonadota</taxon>
        <taxon>Gammaproteobacteria</taxon>
        <taxon>Thiotrichales</taxon>
        <taxon>Francisellaceae</taxon>
        <taxon>Allofrancisella</taxon>
    </lineage>
</organism>
<evidence type="ECO:0000313" key="1">
    <source>
        <dbReference type="EMBL" id="AJC49335.1"/>
    </source>
</evidence>
<gene>
    <name evidence="1" type="ORF">SD28_06725</name>
</gene>
<dbReference type="Proteomes" id="UP000031104">
    <property type="component" value="Chromosome"/>
</dbReference>
<dbReference type="RefSeq" id="WP_039125300.1">
    <property type="nucleotide sequence ID" value="NZ_CP010427.1"/>
</dbReference>
<dbReference type="OrthoDB" id="547161at2"/>
<dbReference type="AlphaFoldDB" id="A0A0A8E518"/>
<evidence type="ECO:0008006" key="3">
    <source>
        <dbReference type="Google" id="ProtNLM"/>
    </source>
</evidence>
<protein>
    <recommendedName>
        <fullName evidence="3">Phytanoyl-CoA dioxygenase</fullName>
    </recommendedName>
</protein>
<keyword evidence="2" id="KW-1185">Reference proteome</keyword>
<evidence type="ECO:0000313" key="2">
    <source>
        <dbReference type="Proteomes" id="UP000031104"/>
    </source>
</evidence>
<dbReference type="SUPFAM" id="SSF51197">
    <property type="entry name" value="Clavaminate synthase-like"/>
    <property type="match status" value="1"/>
</dbReference>
<sequence>MKIFTILKKGRVKYTLMRGLARFSLLRELAVYIHCFIYNKKIKNFIRGNEEILGKTVFENLEVNTFVQNLKKEGISFGLKLPKKMIEAIYQFAKSENCYADRYIKAGFKLEDLDKATLKLNKTILVAQYFNTTKKCKEINALSQDPILRKIAYEYLGSYPKLVGVNLWWTFPVEASEEDKFQHAHMYHRDVDDFKFVKFFFYLSDVEPDDGAHVFVKGSRSRVPTRNWLDKWNIRRYSDQEINDFYGSHSILEICDKAGNGFAEDTLYVHKGQTPNKKPRLLLQFQFALFDYGVAHDNRKESDLETIT</sequence>
<name>A0A0A8E518_9GAMM</name>
<reference evidence="1 2" key="1">
    <citation type="submission" date="2014-12" db="EMBL/GenBank/DDBJ databases">
        <title>Complete genome sequence of Francisella guanzhouensis strain 08HL01032 isolated from air-conditioning system in China.</title>
        <authorList>
            <person name="Svensson D."/>
            <person name="Ohrman C."/>
            <person name="Backman S."/>
            <person name="Karlsson E."/>
            <person name="Nilsson E."/>
            <person name="Bystrom M."/>
            <person name="Larkeryd A."/>
            <person name="Stenberg P."/>
            <person name="Scholtz H.C."/>
            <person name="Forsman M."/>
            <person name="Sjodin A."/>
        </authorList>
    </citation>
    <scope>NUCLEOTIDE SEQUENCE [LARGE SCALE GENOMIC DNA]</scope>
    <source>
        <strain evidence="1 2">08HL01032</strain>
    </source>
</reference>
<accession>A0A0A8E518</accession>
<dbReference type="STRING" id="594679.SD28_06725"/>
<dbReference type="KEGG" id="fgu:SD28_06725"/>
<proteinExistence type="predicted"/>
<dbReference type="Gene3D" id="2.60.120.620">
    <property type="entry name" value="q2cbj1_9rhob like domain"/>
    <property type="match status" value="1"/>
</dbReference>